<keyword evidence="2" id="KW-1185">Reference proteome</keyword>
<proteinExistence type="predicted"/>
<comment type="caution">
    <text evidence="1">The sequence shown here is derived from an EMBL/GenBank/DDBJ whole genome shotgun (WGS) entry which is preliminary data.</text>
</comment>
<accession>A0ABP0J6B2</accession>
<sequence length="53" mass="6249">MMIGFASTRSSRTSAYKALRSPRWARRCPGEARLPQRLVRRHWVNPWTPRSPI</sequence>
<dbReference type="Proteomes" id="UP001642464">
    <property type="component" value="Unassembled WGS sequence"/>
</dbReference>
<name>A0ABP0J6B2_9DINO</name>
<evidence type="ECO:0000313" key="1">
    <source>
        <dbReference type="EMBL" id="CAK9009813.1"/>
    </source>
</evidence>
<gene>
    <name evidence="1" type="ORF">SCF082_LOCUS10424</name>
</gene>
<evidence type="ECO:0000313" key="2">
    <source>
        <dbReference type="Proteomes" id="UP001642464"/>
    </source>
</evidence>
<organism evidence="1 2">
    <name type="scientific">Durusdinium trenchii</name>
    <dbReference type="NCBI Taxonomy" id="1381693"/>
    <lineage>
        <taxon>Eukaryota</taxon>
        <taxon>Sar</taxon>
        <taxon>Alveolata</taxon>
        <taxon>Dinophyceae</taxon>
        <taxon>Suessiales</taxon>
        <taxon>Symbiodiniaceae</taxon>
        <taxon>Durusdinium</taxon>
    </lineage>
</organism>
<reference evidence="1 2" key="1">
    <citation type="submission" date="2024-02" db="EMBL/GenBank/DDBJ databases">
        <authorList>
            <person name="Chen Y."/>
            <person name="Shah S."/>
            <person name="Dougan E. K."/>
            <person name="Thang M."/>
            <person name="Chan C."/>
        </authorList>
    </citation>
    <scope>NUCLEOTIDE SEQUENCE [LARGE SCALE GENOMIC DNA]</scope>
</reference>
<dbReference type="EMBL" id="CAXAMM010006095">
    <property type="protein sequence ID" value="CAK9009813.1"/>
    <property type="molecule type" value="Genomic_DNA"/>
</dbReference>
<protein>
    <submittedName>
        <fullName evidence="1">Uncharacterized protein</fullName>
    </submittedName>
</protein>